<evidence type="ECO:0000259" key="1">
    <source>
        <dbReference type="Pfam" id="PF01569"/>
    </source>
</evidence>
<dbReference type="Proteomes" id="UP000649799">
    <property type="component" value="Unassembled WGS sequence"/>
</dbReference>
<keyword evidence="3" id="KW-1185">Reference proteome</keyword>
<proteinExistence type="predicted"/>
<sequence>MTDLMVHDITNPPLAARFYAYACLSGYEVIALENENYPSFSGFINGLPPIEAPGEKSPSPSLSAAFAMIHTSASMQPSGMEMKAFKMALTDSAAARGYTEEEISKAATYGENISQQILTYAQADKYKEISNYPRYQASTEEGKWYPTPPGYFAPVEPYFNTVRPFVLHSSDQFKPLPPEAFSTDSNSRFFHLMEEVYQLEMNKEQREIAAFWDCNPFALQETGHLMVGIKQISPGGHWMGITDIACQKAKLGFEESMKINTLVALGLMDGFISCWDEKYRSDRIRPETAIRKYLDPNYQPMLQTPPFPEYLSGHSTISTTSAVILSHFFGDDFAYTDTVEEKYGLGTRDFDSFMQASEEASISRLYGGIHFMDAITRGQDQGKKVANWIIGQYEQHLLNSGKNLTEKQAD</sequence>
<evidence type="ECO:0000313" key="3">
    <source>
        <dbReference type="Proteomes" id="UP000649799"/>
    </source>
</evidence>
<reference evidence="2 3" key="1">
    <citation type="submission" date="2020-03" db="EMBL/GenBank/DDBJ databases">
        <title>Cyclobacterium plantarum sp. nov., a marine bacterium isolated from a coastal-marine wetland.</title>
        <authorList>
            <person name="Sanchez-Porro C."/>
            <person name="Ventosa A."/>
            <person name="Amoozegar M."/>
        </authorList>
    </citation>
    <scope>NUCLEOTIDE SEQUENCE [LARGE SCALE GENOMIC DNA]</scope>
    <source>
        <strain evidence="2 3">GBPx2</strain>
    </source>
</reference>
<feature type="domain" description="Phosphatidic acid phosphatase type 2/haloperoxidase" evidence="1">
    <location>
        <begin position="275"/>
        <end position="389"/>
    </location>
</feature>
<comment type="caution">
    <text evidence="2">The sequence shown here is derived from an EMBL/GenBank/DDBJ whole genome shotgun (WGS) entry which is preliminary data.</text>
</comment>
<dbReference type="PANTHER" id="PTHR34599">
    <property type="entry name" value="PEROXIDASE-RELATED"/>
    <property type="match status" value="1"/>
</dbReference>
<dbReference type="InterPro" id="IPR000326">
    <property type="entry name" value="PAP2/HPO"/>
</dbReference>
<evidence type="ECO:0000313" key="2">
    <source>
        <dbReference type="EMBL" id="NHE57692.1"/>
    </source>
</evidence>
<dbReference type="Gene3D" id="1.10.606.20">
    <property type="match status" value="1"/>
</dbReference>
<dbReference type="PANTHER" id="PTHR34599:SF2">
    <property type="entry name" value="TRAF-TYPE DOMAIN-CONTAINING PROTEIN"/>
    <property type="match status" value="1"/>
</dbReference>
<dbReference type="InterPro" id="IPR052559">
    <property type="entry name" value="V-haloperoxidase"/>
</dbReference>
<dbReference type="CDD" id="cd03398">
    <property type="entry name" value="PAP2_haloperoxidase"/>
    <property type="match status" value="1"/>
</dbReference>
<gene>
    <name evidence="2" type="ORF">G9Q97_12810</name>
</gene>
<organism evidence="2 3">
    <name type="scientific">Cyclobacterium plantarum</name>
    <dbReference type="NCBI Taxonomy" id="2716263"/>
    <lineage>
        <taxon>Bacteria</taxon>
        <taxon>Pseudomonadati</taxon>
        <taxon>Bacteroidota</taxon>
        <taxon>Cytophagia</taxon>
        <taxon>Cytophagales</taxon>
        <taxon>Cyclobacteriaceae</taxon>
        <taxon>Cyclobacterium</taxon>
    </lineage>
</organism>
<dbReference type="Pfam" id="PF01569">
    <property type="entry name" value="PAP2"/>
    <property type="match status" value="1"/>
</dbReference>
<accession>A0ABX0HB83</accession>
<dbReference type="SUPFAM" id="SSF48317">
    <property type="entry name" value="Acid phosphatase/Vanadium-dependent haloperoxidase"/>
    <property type="match status" value="1"/>
</dbReference>
<name>A0ABX0HB83_9BACT</name>
<dbReference type="EMBL" id="JAANYN010000005">
    <property type="protein sequence ID" value="NHE57692.1"/>
    <property type="molecule type" value="Genomic_DNA"/>
</dbReference>
<protein>
    <submittedName>
        <fullName evidence="2">Vanadium-dependent haloperoxidase</fullName>
    </submittedName>
</protein>
<dbReference type="InterPro" id="IPR036938">
    <property type="entry name" value="PAP2/HPO_sf"/>
</dbReference>